<feature type="compositionally biased region" description="Acidic residues" evidence="1">
    <location>
        <begin position="696"/>
        <end position="707"/>
    </location>
</feature>
<feature type="compositionally biased region" description="Polar residues" evidence="1">
    <location>
        <begin position="128"/>
        <end position="158"/>
    </location>
</feature>
<protein>
    <submittedName>
        <fullName evidence="2">Uncharacterized protein</fullName>
    </submittedName>
</protein>
<sequence>MEKTPFGVNLKRTGADPVRDKGFSASASSVTTSRTARKISSSIHTPLKPANVNDLKAMFDDKKGGSGAGTASSSGASSPRSGAVSPRSGTTSPRSGSSSPGHAGLSAKKTESSVLSSTRISSATSTSGGVKSSVLDTKLTSKTSSGLDRTKVTTNTPKSGTTFSSSGGSASSVSSSRDNAFPSRININIKSSSTSSSSSKIGDRPSSAGRSWSPKGAAGDSKPVGQGLRNTGWKSVEKKEESRVEIPVHHVVTTKKSTGSAFDKKNKFEQLSSAASQSNKPLGKGSTAAVTTTVKTTRVSSPRSESEKKSGLFSSSLTSNKPFKDQNNSTKSSGGTGGIIREIPVQRIPSDSKKTGKGDIKPSSSEAAGKQFTRGNNLQSSFEKKKFDSKAKPENAEVAASKVLGARKLSNERFERLKFDFERGVPTESQERRNSDNADHLELQLKVRDLRKVKVETKTSAEEERLKKEESIFDKGMKVSDFVKHINTVHPPSGEDEKPVRKFQAGGPKSASQKSSEPEQGGENEYIEMPEEGAEDGIYESMGDEKGGEKDKDSGPKAPERRHGVYRKERGKQGSDKKKKDIHTSVKVIKANGGDDLNDSVEIVISSGEDAESSTDSSGTDYEPVEGDNLYEDPDTLDALNGKNKKLEEKVDSSKSLGNKLKKNYGKATNYLNKKFNQKKKSKEGSVNISGTGTDSDGDMLEDDDAASDISPLSRTSSERSSGRLSRPKDKELTVEIPKMQQGEEEERLVGTPPPPLPPRASKVLKEMPVENSPPLPPRNPNLGVNLDMVIPITPPIRGLSPGDLKRKSDRFSFGRDSDSGDVPDYELAKTDSYLDFDPASPKAMDKMERKE</sequence>
<evidence type="ECO:0000313" key="3">
    <source>
        <dbReference type="Proteomes" id="UP001374579"/>
    </source>
</evidence>
<comment type="caution">
    <text evidence="2">The sequence shown here is derived from an EMBL/GenBank/DDBJ whole genome shotgun (WGS) entry which is preliminary data.</text>
</comment>
<feature type="compositionally biased region" description="Basic and acidic residues" evidence="1">
    <location>
        <begin position="717"/>
        <end position="734"/>
    </location>
</feature>
<feature type="compositionally biased region" description="Basic and acidic residues" evidence="1">
    <location>
        <begin position="235"/>
        <end position="248"/>
    </location>
</feature>
<evidence type="ECO:0000256" key="1">
    <source>
        <dbReference type="SAM" id="MobiDB-lite"/>
    </source>
</evidence>
<feature type="compositionally biased region" description="Polar residues" evidence="1">
    <location>
        <begin position="312"/>
        <end position="328"/>
    </location>
</feature>
<feature type="compositionally biased region" description="Low complexity" evidence="1">
    <location>
        <begin position="112"/>
        <end position="127"/>
    </location>
</feature>
<proteinExistence type="predicted"/>
<feature type="compositionally biased region" description="Acidic residues" evidence="1">
    <location>
        <begin position="623"/>
        <end position="636"/>
    </location>
</feature>
<feature type="compositionally biased region" description="Polar residues" evidence="1">
    <location>
        <begin position="269"/>
        <end position="280"/>
    </location>
</feature>
<reference evidence="2 3" key="1">
    <citation type="submission" date="2024-02" db="EMBL/GenBank/DDBJ databases">
        <title>Chromosome-scale genome assembly of the rough periwinkle Littorina saxatilis.</title>
        <authorList>
            <person name="De Jode A."/>
            <person name="Faria R."/>
            <person name="Formenti G."/>
            <person name="Sims Y."/>
            <person name="Smith T.P."/>
            <person name="Tracey A."/>
            <person name="Wood J.M.D."/>
            <person name="Zagrodzka Z.B."/>
            <person name="Johannesson K."/>
            <person name="Butlin R.K."/>
            <person name="Leder E.H."/>
        </authorList>
    </citation>
    <scope>NUCLEOTIDE SEQUENCE [LARGE SCALE GENOMIC DNA]</scope>
    <source>
        <strain evidence="2">Snail1</strain>
        <tissue evidence="2">Muscle</tissue>
    </source>
</reference>
<feature type="region of interest" description="Disordered" evidence="1">
    <location>
        <begin position="795"/>
        <end position="852"/>
    </location>
</feature>
<feature type="compositionally biased region" description="Basic and acidic residues" evidence="1">
    <location>
        <begin position="13"/>
        <end position="22"/>
    </location>
</feature>
<feature type="compositionally biased region" description="Basic and acidic residues" evidence="1">
    <location>
        <begin position="382"/>
        <end position="395"/>
    </location>
</feature>
<feature type="compositionally biased region" description="Basic and acidic residues" evidence="1">
    <location>
        <begin position="543"/>
        <end position="584"/>
    </location>
</feature>
<name>A0AAN9AUV6_9CAEN</name>
<feature type="compositionally biased region" description="Low complexity" evidence="1">
    <location>
        <begin position="283"/>
        <end position="303"/>
    </location>
</feature>
<dbReference type="Proteomes" id="UP001374579">
    <property type="component" value="Unassembled WGS sequence"/>
</dbReference>
<feature type="compositionally biased region" description="Low complexity" evidence="1">
    <location>
        <begin position="24"/>
        <end position="34"/>
    </location>
</feature>
<evidence type="ECO:0000313" key="2">
    <source>
        <dbReference type="EMBL" id="KAK7093713.1"/>
    </source>
</evidence>
<organism evidence="2 3">
    <name type="scientific">Littorina saxatilis</name>
    <dbReference type="NCBI Taxonomy" id="31220"/>
    <lineage>
        <taxon>Eukaryota</taxon>
        <taxon>Metazoa</taxon>
        <taxon>Spiralia</taxon>
        <taxon>Lophotrochozoa</taxon>
        <taxon>Mollusca</taxon>
        <taxon>Gastropoda</taxon>
        <taxon>Caenogastropoda</taxon>
        <taxon>Littorinimorpha</taxon>
        <taxon>Littorinoidea</taxon>
        <taxon>Littorinidae</taxon>
        <taxon>Littorina</taxon>
    </lineage>
</organism>
<feature type="compositionally biased region" description="Basic and acidic residues" evidence="1">
    <location>
        <begin position="804"/>
        <end position="819"/>
    </location>
</feature>
<feature type="compositionally biased region" description="Low complexity" evidence="1">
    <location>
        <begin position="69"/>
        <end position="101"/>
    </location>
</feature>
<accession>A0AAN9AUV6</accession>
<gene>
    <name evidence="2" type="ORF">V1264_007409</name>
</gene>
<feature type="compositionally biased region" description="Acidic residues" evidence="1">
    <location>
        <begin position="520"/>
        <end position="538"/>
    </location>
</feature>
<feature type="region of interest" description="Disordered" evidence="1">
    <location>
        <begin position="484"/>
        <end position="762"/>
    </location>
</feature>
<feature type="compositionally biased region" description="Basic and acidic residues" evidence="1">
    <location>
        <begin position="350"/>
        <end position="360"/>
    </location>
</feature>
<feature type="compositionally biased region" description="Low complexity" evidence="1">
    <location>
        <begin position="183"/>
        <end position="200"/>
    </location>
</feature>
<feature type="compositionally biased region" description="Polar residues" evidence="1">
    <location>
        <begin position="685"/>
        <end position="695"/>
    </location>
</feature>
<feature type="region of interest" description="Disordered" evidence="1">
    <location>
        <begin position="1"/>
        <end position="396"/>
    </location>
</feature>
<dbReference type="AlphaFoldDB" id="A0AAN9AUV6"/>
<feature type="compositionally biased region" description="Low complexity" evidence="1">
    <location>
        <begin position="159"/>
        <end position="176"/>
    </location>
</feature>
<dbReference type="EMBL" id="JBAMIC010000019">
    <property type="protein sequence ID" value="KAK7093713.1"/>
    <property type="molecule type" value="Genomic_DNA"/>
</dbReference>
<keyword evidence="3" id="KW-1185">Reference proteome</keyword>